<evidence type="ECO:0000313" key="2">
    <source>
        <dbReference type="Proteomes" id="UP000490982"/>
    </source>
</evidence>
<feature type="non-terminal residue" evidence="1">
    <location>
        <position position="93"/>
    </location>
</feature>
<dbReference type="EMBL" id="WNHS01000580">
    <property type="protein sequence ID" value="MTW25748.1"/>
    <property type="molecule type" value="Genomic_DNA"/>
</dbReference>
<comment type="caution">
    <text evidence="1">The sequence shown here is derived from an EMBL/GenBank/DDBJ whole genome shotgun (WGS) entry which is preliminary data.</text>
</comment>
<dbReference type="AlphaFoldDB" id="A0A6G2DXE9"/>
<feature type="non-terminal residue" evidence="1">
    <location>
        <position position="1"/>
    </location>
</feature>
<gene>
    <name evidence="1" type="ORF">GM537_13275</name>
</gene>
<proteinExistence type="predicted"/>
<protein>
    <submittedName>
        <fullName evidence="1">DUF2800 domain-containing protein</fullName>
    </submittedName>
</protein>
<dbReference type="Proteomes" id="UP000490982">
    <property type="component" value="Unassembled WGS sequence"/>
</dbReference>
<reference evidence="1 2" key="1">
    <citation type="submission" date="2019-11" db="EMBL/GenBank/DDBJ databases">
        <title>Growth characteristics of pneumococcus vary with the chemical composition of the capsule and with environmental conditions.</title>
        <authorList>
            <person name="Tothpal A."/>
            <person name="Desobry K."/>
            <person name="Joshi S."/>
            <person name="Wyllie A.L."/>
            <person name="Weinberger D.M."/>
        </authorList>
    </citation>
    <scope>NUCLEOTIDE SEQUENCE [LARGE SCALE GENOMIC DNA]</scope>
    <source>
        <strain evidence="2">pnumococcus23A</strain>
    </source>
</reference>
<sequence>SYLDRKMVFWAHPESDSSGEDWIEKYTDLFALETHRTGEVTVTQEMVDAVASAVAFIRDIHATKGGTLYVEQSVPIGQFTGEADATGSADVIL</sequence>
<evidence type="ECO:0000313" key="1">
    <source>
        <dbReference type="EMBL" id="MTW25748.1"/>
    </source>
</evidence>
<accession>A0A6G2DXE9</accession>
<organism evidence="1 2">
    <name type="scientific">Streptococcus pneumoniae</name>
    <dbReference type="NCBI Taxonomy" id="1313"/>
    <lineage>
        <taxon>Bacteria</taxon>
        <taxon>Bacillati</taxon>
        <taxon>Bacillota</taxon>
        <taxon>Bacilli</taxon>
        <taxon>Lactobacillales</taxon>
        <taxon>Streptococcaceae</taxon>
        <taxon>Streptococcus</taxon>
    </lineage>
</organism>
<name>A0A6G2DXE9_STREE</name>